<dbReference type="GO" id="GO:0000272">
    <property type="term" value="P:polysaccharide catabolic process"/>
    <property type="evidence" value="ECO:0007669"/>
    <property type="project" value="InterPro"/>
</dbReference>
<protein>
    <recommendedName>
        <fullName evidence="2">Dockerin domain-containing protein</fullName>
    </recommendedName>
</protein>
<dbReference type="AlphaFoldDB" id="A0A3B1DTR0"/>
<feature type="non-terminal residue" evidence="1">
    <location>
        <position position="1"/>
    </location>
</feature>
<evidence type="ECO:0008006" key="2">
    <source>
        <dbReference type="Google" id="ProtNLM"/>
    </source>
</evidence>
<dbReference type="Gene3D" id="1.10.1330.10">
    <property type="entry name" value="Dockerin domain"/>
    <property type="match status" value="1"/>
</dbReference>
<dbReference type="InterPro" id="IPR036439">
    <property type="entry name" value="Dockerin_dom_sf"/>
</dbReference>
<dbReference type="EMBL" id="UOGK01000251">
    <property type="protein sequence ID" value="VAX39494.1"/>
    <property type="molecule type" value="Genomic_DNA"/>
</dbReference>
<accession>A0A3B1DTR0</accession>
<reference evidence="1" key="1">
    <citation type="submission" date="2018-06" db="EMBL/GenBank/DDBJ databases">
        <authorList>
            <person name="Zhirakovskaya E."/>
        </authorList>
    </citation>
    <scope>NUCLEOTIDE SEQUENCE</scope>
</reference>
<gene>
    <name evidence="1" type="ORF">MNBD_PLANCTO03-2088</name>
</gene>
<organism evidence="1">
    <name type="scientific">hydrothermal vent metagenome</name>
    <dbReference type="NCBI Taxonomy" id="652676"/>
    <lineage>
        <taxon>unclassified sequences</taxon>
        <taxon>metagenomes</taxon>
        <taxon>ecological metagenomes</taxon>
    </lineage>
</organism>
<dbReference type="NCBIfam" id="NF041540">
    <property type="entry name" value="dockerin_GC"/>
    <property type="match status" value="1"/>
</dbReference>
<dbReference type="PROSITE" id="PS00018">
    <property type="entry name" value="EF_HAND_1"/>
    <property type="match status" value="1"/>
</dbReference>
<dbReference type="InterPro" id="IPR018247">
    <property type="entry name" value="EF_Hand_1_Ca_BS"/>
</dbReference>
<evidence type="ECO:0000313" key="1">
    <source>
        <dbReference type="EMBL" id="VAX39494.1"/>
    </source>
</evidence>
<sequence>YKYRTDARIQVGSSQYWVDYPGLGFDSEAMYVNGNLFRLNGGGGGFAGVIYRSFDKTPLLTGAPAVWTDIRHSSGASAQATQHFGNNPAPIFVSARSSTSIRLTAVRDPLTSPSLVHRNVTVPSWSSPPDAPNNGGSQRISTLDGRIMNAMWRDGRLVAGHGASVGGQVVSRWYEFDTGNWPDSGTPTLTQSGNVSNGSGSYCFFPALYINEAGSIGLVTAHSRSNEYASVQYTGQAPGDAPGTMGALTLAKIGNQATSGRWGDYFDMAIDPDGNTFWLTGEYYESGGWDTWITSFTVDAGCLADYNGDGVVNTQDVLAFLNDWSAGNDDADWNNDGEINTQDVLAFLNDYNLGC</sequence>
<proteinExistence type="predicted"/>
<name>A0A3B1DTR0_9ZZZZ</name>
<dbReference type="InterPro" id="IPR053783">
    <property type="entry name" value="Dockerin_dom_GC-type"/>
</dbReference>